<protein>
    <submittedName>
        <fullName evidence="1">Uncharacterized protein</fullName>
    </submittedName>
</protein>
<accession>A0A1G1VQG0</accession>
<name>A0A1G1VQG0_9BACT</name>
<evidence type="ECO:0000313" key="2">
    <source>
        <dbReference type="Proteomes" id="UP000177324"/>
    </source>
</evidence>
<dbReference type="AlphaFoldDB" id="A0A1G1VQG0"/>
<gene>
    <name evidence="1" type="ORF">A2784_03600</name>
</gene>
<organism evidence="1 2">
    <name type="scientific">Candidatus Chisholmbacteria bacterium RIFCSPHIGHO2_01_FULL_48_12</name>
    <dbReference type="NCBI Taxonomy" id="1797589"/>
    <lineage>
        <taxon>Bacteria</taxon>
        <taxon>Candidatus Chisholmiibacteriota</taxon>
    </lineage>
</organism>
<sequence length="100" mass="11717">MKRGGDWQRGGKLLAGYDLSKKGKYVTREWQDYGYRLAMELGDVKNKSLYMKLAKEVERGLLEQARVFVKDATKVRSRAKLFMWALKKLRKGEPLYNDKL</sequence>
<comment type="caution">
    <text evidence="1">The sequence shown here is derived from an EMBL/GenBank/DDBJ whole genome shotgun (WGS) entry which is preliminary data.</text>
</comment>
<dbReference type="EMBL" id="MHCH01000024">
    <property type="protein sequence ID" value="OGY17467.1"/>
    <property type="molecule type" value="Genomic_DNA"/>
</dbReference>
<proteinExistence type="predicted"/>
<dbReference type="STRING" id="1797589.A2784_03600"/>
<reference evidence="1 2" key="1">
    <citation type="journal article" date="2016" name="Nat. Commun.">
        <title>Thousands of microbial genomes shed light on interconnected biogeochemical processes in an aquifer system.</title>
        <authorList>
            <person name="Anantharaman K."/>
            <person name="Brown C.T."/>
            <person name="Hug L.A."/>
            <person name="Sharon I."/>
            <person name="Castelle C.J."/>
            <person name="Probst A.J."/>
            <person name="Thomas B.C."/>
            <person name="Singh A."/>
            <person name="Wilkins M.J."/>
            <person name="Karaoz U."/>
            <person name="Brodie E.L."/>
            <person name="Williams K.H."/>
            <person name="Hubbard S.S."/>
            <person name="Banfield J.F."/>
        </authorList>
    </citation>
    <scope>NUCLEOTIDE SEQUENCE [LARGE SCALE GENOMIC DNA]</scope>
</reference>
<dbReference type="Proteomes" id="UP000177324">
    <property type="component" value="Unassembled WGS sequence"/>
</dbReference>
<evidence type="ECO:0000313" key="1">
    <source>
        <dbReference type="EMBL" id="OGY17467.1"/>
    </source>
</evidence>